<feature type="compositionally biased region" description="Low complexity" evidence="1">
    <location>
        <begin position="324"/>
        <end position="337"/>
    </location>
</feature>
<sequence>MQIDNSMWDGDSSQLLPDGSMRAREADGFVASSASPSSSSPPSAASGVNCIEHRVSKMDTLAGVAIKYGVEVADIKRMNGLVTDIQMFAHKSLQIPLPGKHPPSPNMSNGSSCNGVHTPQRQPHRDVLESFQSLKSKSPQQRASAAMRTLQGYYGLTPPKRGPEAEGTEMAVYGTGRALYLEDESLLRVSPISDQRPNGHRKSRSLVNVNGFPVENGDSAGDAAIVETTENGETDRTSEKSVRRRQKIDTASPCRAPELLLKEDVAGGAFSGRTTKGLALRPKSGSRADLDSGRASLNTVGDSSVADEFLAVRKSSSASNLQESDSSSSIWPASKWSLKPDALTRPIFDGLPKPMASKRNKTALD</sequence>
<accession>A0A1D1YHG5</accession>
<dbReference type="InterPro" id="IPR045030">
    <property type="entry name" value="LYSM1-4"/>
</dbReference>
<feature type="compositionally biased region" description="Basic residues" evidence="1">
    <location>
        <begin position="356"/>
        <end position="365"/>
    </location>
</feature>
<dbReference type="PROSITE" id="PS51782">
    <property type="entry name" value="LYSM"/>
    <property type="match status" value="1"/>
</dbReference>
<proteinExistence type="predicted"/>
<feature type="region of interest" description="Disordered" evidence="1">
    <location>
        <begin position="230"/>
        <end position="249"/>
    </location>
</feature>
<dbReference type="Gene3D" id="3.10.350.10">
    <property type="entry name" value="LysM domain"/>
    <property type="match status" value="1"/>
</dbReference>
<feature type="compositionally biased region" description="Polar residues" evidence="1">
    <location>
        <begin position="106"/>
        <end position="121"/>
    </location>
</feature>
<dbReference type="InterPro" id="IPR036779">
    <property type="entry name" value="LysM_dom_sf"/>
</dbReference>
<reference evidence="3" key="1">
    <citation type="submission" date="2015-07" db="EMBL/GenBank/DDBJ databases">
        <title>Transcriptome Assembly of Anthurium amnicola.</title>
        <authorList>
            <person name="Suzuki J."/>
        </authorList>
    </citation>
    <scope>NUCLEOTIDE SEQUENCE</scope>
</reference>
<dbReference type="EMBL" id="GDJX01013861">
    <property type="protein sequence ID" value="JAT54075.1"/>
    <property type="molecule type" value="Transcribed_RNA"/>
</dbReference>
<dbReference type="InterPro" id="IPR018392">
    <property type="entry name" value="LysM"/>
</dbReference>
<dbReference type="Pfam" id="PF01476">
    <property type="entry name" value="LysM"/>
    <property type="match status" value="1"/>
</dbReference>
<name>A0A1D1YHG5_9ARAE</name>
<dbReference type="AlphaFoldDB" id="A0A1D1YHG5"/>
<feature type="region of interest" description="Disordered" evidence="1">
    <location>
        <begin position="191"/>
        <end position="214"/>
    </location>
</feature>
<dbReference type="PANTHER" id="PTHR20932:SF36">
    <property type="entry name" value="OS03G0110600 PROTEIN"/>
    <property type="match status" value="1"/>
</dbReference>
<feature type="domain" description="LysM" evidence="2">
    <location>
        <begin position="51"/>
        <end position="95"/>
    </location>
</feature>
<feature type="region of interest" description="Disordered" evidence="1">
    <location>
        <begin position="315"/>
        <end position="365"/>
    </location>
</feature>
<organism evidence="3">
    <name type="scientific">Anthurium amnicola</name>
    <dbReference type="NCBI Taxonomy" id="1678845"/>
    <lineage>
        <taxon>Eukaryota</taxon>
        <taxon>Viridiplantae</taxon>
        <taxon>Streptophyta</taxon>
        <taxon>Embryophyta</taxon>
        <taxon>Tracheophyta</taxon>
        <taxon>Spermatophyta</taxon>
        <taxon>Magnoliopsida</taxon>
        <taxon>Liliopsida</taxon>
        <taxon>Araceae</taxon>
        <taxon>Pothoideae</taxon>
        <taxon>Potheae</taxon>
        <taxon>Anthurium</taxon>
    </lineage>
</organism>
<feature type="region of interest" description="Disordered" evidence="1">
    <location>
        <begin position="1"/>
        <end position="46"/>
    </location>
</feature>
<dbReference type="PANTHER" id="PTHR20932">
    <property type="entry name" value="LYSM AND PUTATIVE PEPTIDOGLYCAN-BINDING DOMAIN-CONTAINING PROTEIN"/>
    <property type="match status" value="1"/>
</dbReference>
<evidence type="ECO:0000259" key="2">
    <source>
        <dbReference type="PROSITE" id="PS51782"/>
    </source>
</evidence>
<feature type="region of interest" description="Disordered" evidence="1">
    <location>
        <begin position="103"/>
        <end position="123"/>
    </location>
</feature>
<dbReference type="CDD" id="cd00118">
    <property type="entry name" value="LysM"/>
    <property type="match status" value="1"/>
</dbReference>
<dbReference type="SMART" id="SM00257">
    <property type="entry name" value="LysM"/>
    <property type="match status" value="1"/>
</dbReference>
<feature type="compositionally biased region" description="Low complexity" evidence="1">
    <location>
        <begin position="31"/>
        <end position="46"/>
    </location>
</feature>
<gene>
    <name evidence="3" type="primary">LYSMD2_1</name>
    <name evidence="3" type="ORF">g.22636</name>
</gene>
<dbReference type="SUPFAM" id="SSF54106">
    <property type="entry name" value="LysM domain"/>
    <property type="match status" value="1"/>
</dbReference>
<feature type="region of interest" description="Disordered" evidence="1">
    <location>
        <begin position="271"/>
        <end position="294"/>
    </location>
</feature>
<protein>
    <submittedName>
        <fullName evidence="3">LysM and putative peptidoglycan-binding domain-containing protein 2</fullName>
    </submittedName>
</protein>
<evidence type="ECO:0000313" key="3">
    <source>
        <dbReference type="EMBL" id="JAT54075.1"/>
    </source>
</evidence>
<evidence type="ECO:0000256" key="1">
    <source>
        <dbReference type="SAM" id="MobiDB-lite"/>
    </source>
</evidence>